<dbReference type="Gene3D" id="3.40.50.1000">
    <property type="entry name" value="HAD superfamily/HAD-like"/>
    <property type="match status" value="1"/>
</dbReference>
<dbReference type="SFLD" id="SFLDG01129">
    <property type="entry name" value="C1.5:_HAD__Beta-PGM__Phosphata"/>
    <property type="match status" value="1"/>
</dbReference>
<dbReference type="GO" id="GO:0004713">
    <property type="term" value="F:protein tyrosine kinase activity"/>
    <property type="evidence" value="ECO:0007669"/>
    <property type="project" value="TreeGrafter"/>
</dbReference>
<dbReference type="Pfam" id="PF13419">
    <property type="entry name" value="HAD_2"/>
    <property type="match status" value="1"/>
</dbReference>
<dbReference type="NCBIfam" id="TIGR01549">
    <property type="entry name" value="HAD-SF-IA-v1"/>
    <property type="match status" value="1"/>
</dbReference>
<dbReference type="RefSeq" id="WP_262435262.1">
    <property type="nucleotide sequence ID" value="NZ_JACRTF010000001.1"/>
</dbReference>
<evidence type="ECO:0000313" key="1">
    <source>
        <dbReference type="EMBL" id="MBC8594161.1"/>
    </source>
</evidence>
<dbReference type="InterPro" id="IPR036412">
    <property type="entry name" value="HAD-like_sf"/>
</dbReference>
<sequence>MKQTSDLSSKYQYLLFDLDGTLTDSIPGITRSVAYALSYFDIHVDDLNKLRPFVGPPLRESFGEYYQFTDEQIAKAIDKYHERYADKGLYENEVYAGIPEFLEKARKQGYQLMVATSKPEVLAKRILKHFHLDSCFSFIGGSGMDGSRYTKADVIDYVLHENGVTDLSKVVMIGDRKHDMIGAGKVGIDSIGVLYGYGDREELSEAGAGYIVDDVEGLAKLLLKDECLDR</sequence>
<dbReference type="GO" id="GO:0005829">
    <property type="term" value="C:cytosol"/>
    <property type="evidence" value="ECO:0007669"/>
    <property type="project" value="TreeGrafter"/>
</dbReference>
<dbReference type="InterPro" id="IPR050155">
    <property type="entry name" value="HAD-like_hydrolase_sf"/>
</dbReference>
<dbReference type="Proteomes" id="UP000651085">
    <property type="component" value="Unassembled WGS sequence"/>
</dbReference>
<dbReference type="InterPro" id="IPR041492">
    <property type="entry name" value="HAD_2"/>
</dbReference>
<dbReference type="GO" id="GO:0016787">
    <property type="term" value="F:hydrolase activity"/>
    <property type="evidence" value="ECO:0007669"/>
    <property type="project" value="UniProtKB-KW"/>
</dbReference>
<dbReference type="AlphaFoldDB" id="A0A926F3T3"/>
<dbReference type="PANTHER" id="PTHR43434:SF20">
    <property type="entry name" value="5'-NUCLEOTIDASE"/>
    <property type="match status" value="1"/>
</dbReference>
<keyword evidence="1" id="KW-0378">Hydrolase</keyword>
<dbReference type="PANTHER" id="PTHR43434">
    <property type="entry name" value="PHOSPHOGLYCOLATE PHOSPHATASE"/>
    <property type="match status" value="1"/>
</dbReference>
<dbReference type="InterPro" id="IPR006439">
    <property type="entry name" value="HAD-SF_hydro_IA"/>
</dbReference>
<dbReference type="CDD" id="cd04302">
    <property type="entry name" value="HAD_5NT"/>
    <property type="match status" value="1"/>
</dbReference>
<proteinExistence type="predicted"/>
<reference evidence="1" key="1">
    <citation type="submission" date="2020-08" db="EMBL/GenBank/DDBJ databases">
        <title>Genome public.</title>
        <authorList>
            <person name="Liu C."/>
            <person name="Sun Q."/>
        </authorList>
    </citation>
    <scope>NUCLEOTIDE SEQUENCE</scope>
    <source>
        <strain evidence="1">N12</strain>
    </source>
</reference>
<name>A0A926F3T3_9BACT</name>
<accession>A0A926F3T3</accession>
<dbReference type="SFLD" id="SFLDS00003">
    <property type="entry name" value="Haloacid_Dehalogenase"/>
    <property type="match status" value="1"/>
</dbReference>
<dbReference type="SUPFAM" id="SSF56784">
    <property type="entry name" value="HAD-like"/>
    <property type="match status" value="1"/>
</dbReference>
<gene>
    <name evidence="1" type="ORF">H8744_13090</name>
</gene>
<dbReference type="SFLD" id="SFLDG01135">
    <property type="entry name" value="C1.5.6:_HAD__Beta-PGM__Phospha"/>
    <property type="match status" value="1"/>
</dbReference>
<protein>
    <submittedName>
        <fullName evidence="1">HAD family hydrolase</fullName>
    </submittedName>
</protein>
<dbReference type="Gene3D" id="1.10.150.240">
    <property type="entry name" value="Putative phosphatase, domain 2"/>
    <property type="match status" value="1"/>
</dbReference>
<organism evidence="1 2">
    <name type="scientific">Jilunia laotingensis</name>
    <dbReference type="NCBI Taxonomy" id="2763675"/>
    <lineage>
        <taxon>Bacteria</taxon>
        <taxon>Pseudomonadati</taxon>
        <taxon>Bacteroidota</taxon>
        <taxon>Bacteroidia</taxon>
        <taxon>Bacteroidales</taxon>
        <taxon>Bacteroidaceae</taxon>
        <taxon>Jilunia</taxon>
    </lineage>
</organism>
<dbReference type="FunFam" id="3.40.50.1000:FF:000022">
    <property type="entry name" value="Phosphoglycolate phosphatase"/>
    <property type="match status" value="1"/>
</dbReference>
<evidence type="ECO:0000313" key="2">
    <source>
        <dbReference type="Proteomes" id="UP000651085"/>
    </source>
</evidence>
<comment type="caution">
    <text evidence="1">The sequence shown here is derived from an EMBL/GenBank/DDBJ whole genome shotgun (WGS) entry which is preliminary data.</text>
</comment>
<dbReference type="InterPro" id="IPR023214">
    <property type="entry name" value="HAD_sf"/>
</dbReference>
<dbReference type="EMBL" id="JACRTF010000001">
    <property type="protein sequence ID" value="MBC8594161.1"/>
    <property type="molecule type" value="Genomic_DNA"/>
</dbReference>
<keyword evidence="2" id="KW-1185">Reference proteome</keyword>
<dbReference type="InterPro" id="IPR023198">
    <property type="entry name" value="PGP-like_dom2"/>
</dbReference>